<dbReference type="InterPro" id="IPR051940">
    <property type="entry name" value="Chitin_bind-dev_reg"/>
</dbReference>
<sequence length="352" mass="40193">MAVEQKKITLTYLLQWSLVYLYIGVLPQSAGLPLVERGPPFTCPKPNGKFPDTTNLKNNTYYSCKKGEATRMTCPFLNKYCVDRCQPINLKCDYNKEIQSCKIGKIRLRKNSCEFQICDGKNSTWQTHGYLVSRTCCSDVPPEQRADECKVLESKTNKEWLDLMGGFTCSKRRGLFPDPTDCHRFIACRKFQPTLRMCPKQLYFNSEKRRCEWENDDSCFANVTNDITIVKGATASVVTEGIITELTNEITTEEIEPTTMTSKLTKKITDATEAPTIETTSKMTELTTNRVPDSCSGFGTLTIDNCYKYFCDQRESKWKFNNVCEVNDECCRRESCTSQNCRDHLENSVGLL</sequence>
<evidence type="ECO:0000313" key="6">
    <source>
        <dbReference type="EMBL" id="CAH1789746.1"/>
    </source>
</evidence>
<dbReference type="Pfam" id="PF01607">
    <property type="entry name" value="CBM_14"/>
    <property type="match status" value="1"/>
</dbReference>
<dbReference type="Gene3D" id="2.170.140.10">
    <property type="entry name" value="Chitin binding domain"/>
    <property type="match status" value="1"/>
</dbReference>
<keyword evidence="4" id="KW-1015">Disulfide bond</keyword>
<evidence type="ECO:0000256" key="5">
    <source>
        <dbReference type="ARBA" id="ARBA00023180"/>
    </source>
</evidence>
<dbReference type="Proteomes" id="UP000749559">
    <property type="component" value="Unassembled WGS sequence"/>
</dbReference>
<dbReference type="PROSITE" id="PS50940">
    <property type="entry name" value="CHIT_BIND_II"/>
    <property type="match status" value="1"/>
</dbReference>
<protein>
    <submittedName>
        <fullName evidence="6">Uncharacterized protein</fullName>
    </submittedName>
</protein>
<reference evidence="6" key="1">
    <citation type="submission" date="2022-03" db="EMBL/GenBank/DDBJ databases">
        <authorList>
            <person name="Martin C."/>
        </authorList>
    </citation>
    <scope>NUCLEOTIDE SEQUENCE</scope>
</reference>
<evidence type="ECO:0000256" key="4">
    <source>
        <dbReference type="ARBA" id="ARBA00023157"/>
    </source>
</evidence>
<evidence type="ECO:0000256" key="2">
    <source>
        <dbReference type="ARBA" id="ARBA00022729"/>
    </source>
</evidence>
<dbReference type="SMART" id="SM00494">
    <property type="entry name" value="ChtBD2"/>
    <property type="match status" value="2"/>
</dbReference>
<evidence type="ECO:0000256" key="1">
    <source>
        <dbReference type="ARBA" id="ARBA00022669"/>
    </source>
</evidence>
<evidence type="ECO:0000256" key="3">
    <source>
        <dbReference type="ARBA" id="ARBA00022737"/>
    </source>
</evidence>
<keyword evidence="5" id="KW-0325">Glycoprotein</keyword>
<dbReference type="GO" id="GO:0005576">
    <property type="term" value="C:extracellular region"/>
    <property type="evidence" value="ECO:0007669"/>
    <property type="project" value="InterPro"/>
</dbReference>
<dbReference type="AlphaFoldDB" id="A0A8J1XS50"/>
<organism evidence="6 7">
    <name type="scientific">Owenia fusiformis</name>
    <name type="common">Polychaete worm</name>
    <dbReference type="NCBI Taxonomy" id="6347"/>
    <lineage>
        <taxon>Eukaryota</taxon>
        <taxon>Metazoa</taxon>
        <taxon>Spiralia</taxon>
        <taxon>Lophotrochozoa</taxon>
        <taxon>Annelida</taxon>
        <taxon>Polychaeta</taxon>
        <taxon>Sedentaria</taxon>
        <taxon>Canalipalpata</taxon>
        <taxon>Sabellida</taxon>
        <taxon>Oweniida</taxon>
        <taxon>Oweniidae</taxon>
        <taxon>Owenia</taxon>
    </lineage>
</organism>
<accession>A0A8J1XS50</accession>
<dbReference type="InterPro" id="IPR036508">
    <property type="entry name" value="Chitin-bd_dom_sf"/>
</dbReference>
<dbReference type="PANTHER" id="PTHR23301:SF0">
    <property type="entry name" value="CHITIN-BINDING TYPE-2 DOMAIN-CONTAINING PROTEIN-RELATED"/>
    <property type="match status" value="1"/>
</dbReference>
<comment type="caution">
    <text evidence="6">The sequence shown here is derived from an EMBL/GenBank/DDBJ whole genome shotgun (WGS) entry which is preliminary data.</text>
</comment>
<keyword evidence="2" id="KW-0732">Signal</keyword>
<dbReference type="EMBL" id="CAIIXF020000007">
    <property type="protein sequence ID" value="CAH1789746.1"/>
    <property type="molecule type" value="Genomic_DNA"/>
</dbReference>
<dbReference type="InterPro" id="IPR002557">
    <property type="entry name" value="Chitin-bd_dom"/>
</dbReference>
<keyword evidence="1" id="KW-0147">Chitin-binding</keyword>
<keyword evidence="7" id="KW-1185">Reference proteome</keyword>
<gene>
    <name evidence="6" type="ORF">OFUS_LOCUS15052</name>
</gene>
<dbReference type="GO" id="GO:0008061">
    <property type="term" value="F:chitin binding"/>
    <property type="evidence" value="ECO:0007669"/>
    <property type="project" value="UniProtKB-KW"/>
</dbReference>
<dbReference type="PANTHER" id="PTHR23301">
    <property type="entry name" value="CHITIN BINDING PERITROPHIN-A"/>
    <property type="match status" value="1"/>
</dbReference>
<dbReference type="SUPFAM" id="SSF57625">
    <property type="entry name" value="Invertebrate chitin-binding proteins"/>
    <property type="match status" value="1"/>
</dbReference>
<keyword evidence="3" id="KW-0677">Repeat</keyword>
<proteinExistence type="predicted"/>
<evidence type="ECO:0000313" key="7">
    <source>
        <dbReference type="Proteomes" id="UP000749559"/>
    </source>
</evidence>
<name>A0A8J1XS50_OWEFU</name>
<dbReference type="OrthoDB" id="6020543at2759"/>